<comment type="caution">
    <text evidence="1">The sequence shown here is derived from an EMBL/GenBank/DDBJ whole genome shotgun (WGS) entry which is preliminary data.</text>
</comment>
<proteinExistence type="predicted"/>
<name>A0ABQ7DHF7_BRACR</name>
<reference evidence="1 2" key="1">
    <citation type="journal article" date="2020" name="BMC Genomics">
        <title>Intraspecific diversification of the crop wild relative Brassica cretica Lam. using demographic model selection.</title>
        <authorList>
            <person name="Kioukis A."/>
            <person name="Michalopoulou V.A."/>
            <person name="Briers L."/>
            <person name="Pirintsos S."/>
            <person name="Studholme D.J."/>
            <person name="Pavlidis P."/>
            <person name="Sarris P.F."/>
        </authorList>
    </citation>
    <scope>NUCLEOTIDE SEQUENCE [LARGE SCALE GENOMIC DNA]</scope>
    <source>
        <strain evidence="2">cv. PFS-1207/04</strain>
    </source>
</reference>
<accession>A0ABQ7DHF7</accession>
<sequence>MNFRGNSEDHQFVGKVLEYTEGELPRDISMDFPMVQSSEVPTKCSSEFSSGISEERSPRKIPRAESLGIFRRLIPRKCSSEISEGSFPRNFKKK</sequence>
<gene>
    <name evidence="1" type="ORF">DY000_02029847</name>
</gene>
<keyword evidence="2" id="KW-1185">Reference proteome</keyword>
<organism evidence="1 2">
    <name type="scientific">Brassica cretica</name>
    <name type="common">Mustard</name>
    <dbReference type="NCBI Taxonomy" id="69181"/>
    <lineage>
        <taxon>Eukaryota</taxon>
        <taxon>Viridiplantae</taxon>
        <taxon>Streptophyta</taxon>
        <taxon>Embryophyta</taxon>
        <taxon>Tracheophyta</taxon>
        <taxon>Spermatophyta</taxon>
        <taxon>Magnoliopsida</taxon>
        <taxon>eudicotyledons</taxon>
        <taxon>Gunneridae</taxon>
        <taxon>Pentapetalae</taxon>
        <taxon>rosids</taxon>
        <taxon>malvids</taxon>
        <taxon>Brassicales</taxon>
        <taxon>Brassicaceae</taxon>
        <taxon>Brassiceae</taxon>
        <taxon>Brassica</taxon>
    </lineage>
</organism>
<evidence type="ECO:0000313" key="2">
    <source>
        <dbReference type="Proteomes" id="UP000266723"/>
    </source>
</evidence>
<evidence type="ECO:0000313" key="1">
    <source>
        <dbReference type="EMBL" id="KAF3576808.1"/>
    </source>
</evidence>
<protein>
    <submittedName>
        <fullName evidence="1">Uncharacterized protein</fullName>
    </submittedName>
</protein>
<dbReference type="Proteomes" id="UP000266723">
    <property type="component" value="Unassembled WGS sequence"/>
</dbReference>
<dbReference type="EMBL" id="QGKV02000649">
    <property type="protein sequence ID" value="KAF3576808.1"/>
    <property type="molecule type" value="Genomic_DNA"/>
</dbReference>